<dbReference type="AlphaFoldDB" id="A0A6G1BL72"/>
<reference evidence="2 3" key="1">
    <citation type="submission" date="2019-11" db="EMBL/GenBank/DDBJ databases">
        <title>Whole genome sequence of Oryza granulata.</title>
        <authorList>
            <person name="Li W."/>
        </authorList>
    </citation>
    <scope>NUCLEOTIDE SEQUENCE [LARGE SCALE GENOMIC DNA]</scope>
    <source>
        <strain evidence="3">cv. Menghai</strain>
        <tissue evidence="2">Leaf</tissue>
    </source>
</reference>
<evidence type="ECO:0008006" key="4">
    <source>
        <dbReference type="Google" id="ProtNLM"/>
    </source>
</evidence>
<accession>A0A6G1BL72</accession>
<comment type="caution">
    <text evidence="2">The sequence shown here is derived from an EMBL/GenBank/DDBJ whole genome shotgun (WGS) entry which is preliminary data.</text>
</comment>
<evidence type="ECO:0000313" key="2">
    <source>
        <dbReference type="EMBL" id="KAF0888788.1"/>
    </source>
</evidence>
<feature type="compositionally biased region" description="Basic and acidic residues" evidence="1">
    <location>
        <begin position="1"/>
        <end position="15"/>
    </location>
</feature>
<name>A0A6G1BL72_9ORYZ</name>
<keyword evidence="3" id="KW-1185">Reference proteome</keyword>
<proteinExistence type="predicted"/>
<organism evidence="2 3">
    <name type="scientific">Oryza meyeriana var. granulata</name>
    <dbReference type="NCBI Taxonomy" id="110450"/>
    <lineage>
        <taxon>Eukaryota</taxon>
        <taxon>Viridiplantae</taxon>
        <taxon>Streptophyta</taxon>
        <taxon>Embryophyta</taxon>
        <taxon>Tracheophyta</taxon>
        <taxon>Spermatophyta</taxon>
        <taxon>Magnoliopsida</taxon>
        <taxon>Liliopsida</taxon>
        <taxon>Poales</taxon>
        <taxon>Poaceae</taxon>
        <taxon>BOP clade</taxon>
        <taxon>Oryzoideae</taxon>
        <taxon>Oryzeae</taxon>
        <taxon>Oryzinae</taxon>
        <taxon>Oryza</taxon>
        <taxon>Oryza meyeriana</taxon>
    </lineage>
</organism>
<feature type="region of interest" description="Disordered" evidence="1">
    <location>
        <begin position="1"/>
        <end position="51"/>
    </location>
</feature>
<protein>
    <recommendedName>
        <fullName evidence="4">DUF834 domain-containing protein</fullName>
    </recommendedName>
</protein>
<evidence type="ECO:0000256" key="1">
    <source>
        <dbReference type="SAM" id="MobiDB-lite"/>
    </source>
</evidence>
<dbReference type="Proteomes" id="UP000479710">
    <property type="component" value="Unassembled WGS sequence"/>
</dbReference>
<gene>
    <name evidence="2" type="ORF">E2562_017787</name>
</gene>
<sequence length="83" mass="8926">MAVLGRHGDDDHGLEVKNGGLGASRRARRQRRPLAVDNWGPAVGRGSTGEARAVERKDWAGLGGTVWTAWRVAERELTSGAHV</sequence>
<evidence type="ECO:0000313" key="3">
    <source>
        <dbReference type="Proteomes" id="UP000479710"/>
    </source>
</evidence>
<dbReference type="EMBL" id="SPHZ02000012">
    <property type="protein sequence ID" value="KAF0888788.1"/>
    <property type="molecule type" value="Genomic_DNA"/>
</dbReference>